<dbReference type="Gene3D" id="3.30.200.20">
    <property type="entry name" value="Phosphorylase Kinase, domain 1"/>
    <property type="match status" value="1"/>
</dbReference>
<evidence type="ECO:0000259" key="1">
    <source>
        <dbReference type="Pfam" id="PF01636"/>
    </source>
</evidence>
<evidence type="ECO:0000313" key="3">
    <source>
        <dbReference type="EMBL" id="SVA78600.1"/>
    </source>
</evidence>
<dbReference type="InterPro" id="IPR051678">
    <property type="entry name" value="AGP_Transferase"/>
</dbReference>
<dbReference type="Pfam" id="PF19802">
    <property type="entry name" value="DUF6285"/>
    <property type="match status" value="1"/>
</dbReference>
<evidence type="ECO:0000259" key="2">
    <source>
        <dbReference type="Pfam" id="PF19802"/>
    </source>
</evidence>
<dbReference type="AlphaFoldDB" id="A0A381YNP3"/>
<dbReference type="Pfam" id="PF01636">
    <property type="entry name" value="APH"/>
    <property type="match status" value="1"/>
</dbReference>
<proteinExistence type="predicted"/>
<reference evidence="3" key="1">
    <citation type="submission" date="2018-05" db="EMBL/GenBank/DDBJ databases">
        <authorList>
            <person name="Lanie J.A."/>
            <person name="Ng W.-L."/>
            <person name="Kazmierczak K.M."/>
            <person name="Andrzejewski T.M."/>
            <person name="Davidsen T.M."/>
            <person name="Wayne K.J."/>
            <person name="Tettelin H."/>
            <person name="Glass J.I."/>
            <person name="Rusch D."/>
            <person name="Podicherti R."/>
            <person name="Tsui H.-C.T."/>
            <person name="Winkler M.E."/>
        </authorList>
    </citation>
    <scope>NUCLEOTIDE SEQUENCE</scope>
</reference>
<protein>
    <submittedName>
        <fullName evidence="3">Uncharacterized protein</fullName>
    </submittedName>
</protein>
<feature type="domain" description="DUF6285" evidence="2">
    <location>
        <begin position="369"/>
        <end position="459"/>
    </location>
</feature>
<dbReference type="EMBL" id="UINC01018664">
    <property type="protein sequence ID" value="SVA78600.1"/>
    <property type="molecule type" value="Genomic_DNA"/>
</dbReference>
<feature type="domain" description="Aminoglycoside phosphotransferase" evidence="1">
    <location>
        <begin position="27"/>
        <end position="266"/>
    </location>
</feature>
<sequence length="472" mass="51433">MTDVGELQDLLGEVLQRLDGFVTLHSVERLSGGASQETYRLRVEMEDGARSLALRRSVGPTEGRGIGGPGLAVEARLMVLARRAGVPGPDVRLVLRPEDGLGDGFVMEWIAGESLGARINRSENLAAARAGLARECGRALARIHSIDLDTTGLRDVLGEVGPEDEVRLTWERYQGFGSAQPMIDFTARWLLDHLPPNGEVALVHGDFRNGNLVVDPTGMGAVLDWEIAHIGDPMRDLGWLCTSSWRFGHPEQPVGGFGSYEDLFAGYEEESGRVVDPEHVRFWEVFGSFWWSIGCLGMADQYRTGPDRSVERAAIGRRSSECQVDCVNLLIPGPVTEVAREGGDHGPDLPRVDELVGSVREFLRSDVVPAIDGRTGFLARVAANSLDIVARELEWGDEHRHLEWSRLRNLLGVDGTLGELRLLLAEGLRDGSVALDADGLVGHLRQTVVNQVLIDQPTYPGCIAALGFDADS</sequence>
<organism evidence="3">
    <name type="scientific">marine metagenome</name>
    <dbReference type="NCBI Taxonomy" id="408172"/>
    <lineage>
        <taxon>unclassified sequences</taxon>
        <taxon>metagenomes</taxon>
        <taxon>ecological metagenomes</taxon>
    </lineage>
</organism>
<dbReference type="SUPFAM" id="SSF56112">
    <property type="entry name" value="Protein kinase-like (PK-like)"/>
    <property type="match status" value="1"/>
</dbReference>
<dbReference type="InterPro" id="IPR041726">
    <property type="entry name" value="ACAD10_11_N"/>
</dbReference>
<dbReference type="InterPro" id="IPR011009">
    <property type="entry name" value="Kinase-like_dom_sf"/>
</dbReference>
<accession>A0A381YNP3</accession>
<dbReference type="PANTHER" id="PTHR21310:SF57">
    <property type="entry name" value="BLR2944 PROTEIN"/>
    <property type="match status" value="1"/>
</dbReference>
<dbReference type="Gene3D" id="3.90.1200.10">
    <property type="match status" value="1"/>
</dbReference>
<dbReference type="InterPro" id="IPR002575">
    <property type="entry name" value="Aminoglycoside_PTrfase"/>
</dbReference>
<gene>
    <name evidence="3" type="ORF">METZ01_LOCUS131454</name>
</gene>
<name>A0A381YNP3_9ZZZZ</name>
<dbReference type="InterPro" id="IPR046252">
    <property type="entry name" value="DUF6285"/>
</dbReference>
<dbReference type="CDD" id="cd05154">
    <property type="entry name" value="ACAD10_11_N-like"/>
    <property type="match status" value="1"/>
</dbReference>
<dbReference type="PANTHER" id="PTHR21310">
    <property type="entry name" value="AMINOGLYCOSIDE PHOSPHOTRANSFERASE-RELATED-RELATED"/>
    <property type="match status" value="1"/>
</dbReference>